<dbReference type="Gene3D" id="1.20.1560.10">
    <property type="entry name" value="ABC transporter type 1, transmembrane domain"/>
    <property type="match status" value="1"/>
</dbReference>
<dbReference type="InterPro" id="IPR011527">
    <property type="entry name" value="ABC1_TM_dom"/>
</dbReference>
<protein>
    <submittedName>
        <fullName evidence="7">ABC transporter ATP-binding protein</fullName>
    </submittedName>
</protein>
<feature type="transmembrane region" description="Helical" evidence="5">
    <location>
        <begin position="211"/>
        <end position="229"/>
    </location>
</feature>
<gene>
    <name evidence="7" type="ORF">FAP39_17370</name>
</gene>
<comment type="subcellular location">
    <subcellularLocation>
        <location evidence="1">Cell membrane</location>
        <topology evidence="1">Multi-pass membrane protein</topology>
    </subcellularLocation>
</comment>
<reference evidence="7 8" key="1">
    <citation type="submission" date="2019-04" db="EMBL/GenBank/DDBJ databases">
        <title>Genome sequence of Pelagicola litoralis CL-ES2.</title>
        <authorList>
            <person name="Cao J."/>
        </authorList>
    </citation>
    <scope>NUCLEOTIDE SEQUENCE [LARGE SCALE GENOMIC DNA]</scope>
    <source>
        <strain evidence="7 8">CL-ES2</strain>
    </source>
</reference>
<dbReference type="EMBL" id="SULI01000069">
    <property type="protein sequence ID" value="TKZ15411.1"/>
    <property type="molecule type" value="Genomic_DNA"/>
</dbReference>
<comment type="caution">
    <text evidence="7">The sequence shown here is derived from an EMBL/GenBank/DDBJ whole genome shotgun (WGS) entry which is preliminary data.</text>
</comment>
<feature type="transmembrane region" description="Helical" evidence="5">
    <location>
        <begin position="136"/>
        <end position="158"/>
    </location>
</feature>
<keyword evidence="7" id="KW-0067">ATP-binding</keyword>
<dbReference type="OrthoDB" id="9760920at2"/>
<dbReference type="InterPro" id="IPR036640">
    <property type="entry name" value="ABC1_TM_sf"/>
</dbReference>
<name>A0A4V6F0I3_9RHOB</name>
<evidence type="ECO:0000313" key="8">
    <source>
        <dbReference type="Proteomes" id="UP000306575"/>
    </source>
</evidence>
<dbReference type="SUPFAM" id="SSF90123">
    <property type="entry name" value="ABC transporter transmembrane region"/>
    <property type="match status" value="1"/>
</dbReference>
<evidence type="ECO:0000256" key="4">
    <source>
        <dbReference type="ARBA" id="ARBA00023136"/>
    </source>
</evidence>
<dbReference type="PROSITE" id="PS50929">
    <property type="entry name" value="ABC_TM1F"/>
    <property type="match status" value="1"/>
</dbReference>
<evidence type="ECO:0000256" key="3">
    <source>
        <dbReference type="ARBA" id="ARBA00022989"/>
    </source>
</evidence>
<keyword evidence="7" id="KW-0547">Nucleotide-binding</keyword>
<keyword evidence="8" id="KW-1185">Reference proteome</keyword>
<keyword evidence="4 5" id="KW-0472">Membrane</keyword>
<evidence type="ECO:0000256" key="1">
    <source>
        <dbReference type="ARBA" id="ARBA00004651"/>
    </source>
</evidence>
<dbReference type="AlphaFoldDB" id="A0A4V6F0I3"/>
<feature type="transmembrane region" description="Helical" evidence="5">
    <location>
        <begin position="235"/>
        <end position="254"/>
    </location>
</feature>
<feature type="transmembrane region" description="Helical" evidence="5">
    <location>
        <begin position="32"/>
        <end position="54"/>
    </location>
</feature>
<dbReference type="Proteomes" id="UP000306575">
    <property type="component" value="Unassembled WGS sequence"/>
</dbReference>
<feature type="transmembrane region" description="Helical" evidence="5">
    <location>
        <begin position="88"/>
        <end position="106"/>
    </location>
</feature>
<organism evidence="7 8">
    <name type="scientific">Shimia litoralis</name>
    <dbReference type="NCBI Taxonomy" id="420403"/>
    <lineage>
        <taxon>Bacteria</taxon>
        <taxon>Pseudomonadati</taxon>
        <taxon>Pseudomonadota</taxon>
        <taxon>Alphaproteobacteria</taxon>
        <taxon>Rhodobacterales</taxon>
        <taxon>Roseobacteraceae</taxon>
    </lineage>
</organism>
<keyword evidence="3 5" id="KW-1133">Transmembrane helix</keyword>
<evidence type="ECO:0000259" key="6">
    <source>
        <dbReference type="PROSITE" id="PS50929"/>
    </source>
</evidence>
<keyword evidence="2 5" id="KW-0812">Transmembrane</keyword>
<sequence>MSRAYTRLCSTKLCDRTIGFQVVENPPHWLHMVLHLVLVIAPLATLFACLLLSVQVVRRAAQNKLFSKQDRAEYLLVRRLLGLRWQEQVVIIVLGILAQPVLYATLELPKRIVNGAIQSNNFPVDLLGFQYTQLDLLILLSVLFLIALLLNGVIKYYINIKKGEIGERTLLKLRFLLYRAWRGAPERQRKSEVIPLSTNEIEPIGGFAGEVLGTPVFQGGTLATVLLFMFIQDPILGAAALTLVPVQLFVIPTLQKWVNERMR</sequence>
<dbReference type="GO" id="GO:0005524">
    <property type="term" value="F:ATP binding"/>
    <property type="evidence" value="ECO:0007669"/>
    <property type="project" value="UniProtKB-KW"/>
</dbReference>
<dbReference type="GO" id="GO:0005886">
    <property type="term" value="C:plasma membrane"/>
    <property type="evidence" value="ECO:0007669"/>
    <property type="project" value="UniProtKB-SubCell"/>
</dbReference>
<accession>A0A4V6F0I3</accession>
<evidence type="ECO:0000256" key="5">
    <source>
        <dbReference type="SAM" id="Phobius"/>
    </source>
</evidence>
<proteinExistence type="predicted"/>
<dbReference type="GO" id="GO:0140359">
    <property type="term" value="F:ABC-type transporter activity"/>
    <property type="evidence" value="ECO:0007669"/>
    <property type="project" value="InterPro"/>
</dbReference>
<evidence type="ECO:0000256" key="2">
    <source>
        <dbReference type="ARBA" id="ARBA00022692"/>
    </source>
</evidence>
<feature type="domain" description="ABC transmembrane type-1" evidence="6">
    <location>
        <begin position="89"/>
        <end position="263"/>
    </location>
</feature>
<evidence type="ECO:0000313" key="7">
    <source>
        <dbReference type="EMBL" id="TKZ15411.1"/>
    </source>
</evidence>